<feature type="transmembrane region" description="Helical" evidence="7">
    <location>
        <begin position="290"/>
        <end position="314"/>
    </location>
</feature>
<keyword evidence="6 7" id="KW-0472">Membrane</keyword>
<dbReference type="GO" id="GO:1904680">
    <property type="term" value="F:peptide transmembrane transporter activity"/>
    <property type="evidence" value="ECO:0007669"/>
    <property type="project" value="InterPro"/>
</dbReference>
<feature type="transmembrane region" description="Helical" evidence="7">
    <location>
        <begin position="398"/>
        <end position="423"/>
    </location>
</feature>
<dbReference type="PANTHER" id="PTHR23517">
    <property type="entry name" value="RESISTANCE PROTEIN MDTM, PUTATIVE-RELATED-RELATED"/>
    <property type="match status" value="1"/>
</dbReference>
<evidence type="ECO:0000256" key="1">
    <source>
        <dbReference type="ARBA" id="ARBA00004651"/>
    </source>
</evidence>
<gene>
    <name evidence="8" type="ORF">DV20_20620</name>
</gene>
<keyword evidence="5 7" id="KW-1133">Transmembrane helix</keyword>
<keyword evidence="4 7" id="KW-0812">Transmembrane</keyword>
<dbReference type="Gene3D" id="1.20.1250.20">
    <property type="entry name" value="MFS general substrate transporter like domains"/>
    <property type="match status" value="1"/>
</dbReference>
<dbReference type="GO" id="GO:0005886">
    <property type="term" value="C:plasma membrane"/>
    <property type="evidence" value="ECO:0007669"/>
    <property type="project" value="UniProtKB-SubCell"/>
</dbReference>
<reference evidence="8 9" key="1">
    <citation type="submission" date="2014-05" db="EMBL/GenBank/DDBJ databases">
        <title>Draft genome sequence of Amycolatopsis rifamycinica DSM 46095.</title>
        <authorList>
            <person name="Lal R."/>
            <person name="Saxena A."/>
            <person name="Kumari R."/>
            <person name="Mukherjee U."/>
            <person name="Singh P."/>
            <person name="Sangwan N."/>
            <person name="Mahato N.K."/>
        </authorList>
    </citation>
    <scope>NUCLEOTIDE SEQUENCE [LARGE SCALE GENOMIC DNA]</scope>
    <source>
        <strain evidence="8 9">DSM 46095</strain>
    </source>
</reference>
<evidence type="ECO:0000313" key="9">
    <source>
        <dbReference type="Proteomes" id="UP000027345"/>
    </source>
</evidence>
<feature type="transmembrane region" description="Helical" evidence="7">
    <location>
        <begin position="460"/>
        <end position="478"/>
    </location>
</feature>
<feature type="transmembrane region" description="Helical" evidence="7">
    <location>
        <begin position="67"/>
        <end position="88"/>
    </location>
</feature>
<feature type="transmembrane region" description="Helical" evidence="7">
    <location>
        <begin position="367"/>
        <end position="386"/>
    </location>
</feature>
<evidence type="ECO:0000313" key="8">
    <source>
        <dbReference type="EMBL" id="KDN20358.1"/>
    </source>
</evidence>
<comment type="caution">
    <text evidence="8">The sequence shown here is derived from an EMBL/GenBank/DDBJ whole genome shotgun (WGS) entry which is preliminary data.</text>
</comment>
<dbReference type="GO" id="GO:0015833">
    <property type="term" value="P:peptide transport"/>
    <property type="evidence" value="ECO:0007669"/>
    <property type="project" value="InterPro"/>
</dbReference>
<dbReference type="EMBL" id="JMQI01000043">
    <property type="protein sequence ID" value="KDN20358.1"/>
    <property type="molecule type" value="Genomic_DNA"/>
</dbReference>
<dbReference type="NCBIfam" id="TIGR00924">
    <property type="entry name" value="yjdL_sub1_fam"/>
    <property type="match status" value="1"/>
</dbReference>
<dbReference type="Pfam" id="PF00854">
    <property type="entry name" value="PTR2"/>
    <property type="match status" value="1"/>
</dbReference>
<keyword evidence="9" id="KW-1185">Reference proteome</keyword>
<dbReference type="Proteomes" id="UP000027345">
    <property type="component" value="Unassembled WGS sequence"/>
</dbReference>
<evidence type="ECO:0000256" key="3">
    <source>
        <dbReference type="ARBA" id="ARBA00022475"/>
    </source>
</evidence>
<dbReference type="InterPro" id="IPR000109">
    <property type="entry name" value="POT_fam"/>
</dbReference>
<sequence>MSAPEIERTAAEADGTVSLRRMPRWYTTLFVTDTLERFGFYGMQAILVLYAAAPPDRGGLGLRTADAGALFGAWISVMFLLSLPGGWIGDRLLGQWRALLCGCVLSGAGYLALAAPTGWATAAGLILLAAGGALFKPNHQALINLMFDGRRGRESGISLMYVGVQVSALAAPLVTGYLGEKVSWHLGFSVASAAVLATALLLVFSARQFGGTGMSPRRPASAVERRRALRGAGLVLGAAVVLVAVLAVTGRLSATAAIMVASVLSIVLPVAGYVTLYRNPALTTTRRRRLRGYLAVCLGATLFWIIIAHSASLLTLFARDHTDLTVFGLGIPASWLQAATPAFILLLAPVVAAVLPNAGGVAAKLGAGLLMVGAGFLVMCLGSSFAEDGERVSLLWLALVYLLHAAGEVIIAAVAISSAADVLGPEFVGRVLGMLWLFAALGGGLGSMLVRLSASMSEPVYYAALGGTAVVVGVVFLLSRRTLGAALASGSEVQKGHV</sequence>
<dbReference type="AlphaFoldDB" id="A0A066U801"/>
<evidence type="ECO:0000256" key="6">
    <source>
        <dbReference type="ARBA" id="ARBA00023136"/>
    </source>
</evidence>
<feature type="transmembrane region" description="Helical" evidence="7">
    <location>
        <begin position="108"/>
        <end position="135"/>
    </location>
</feature>
<protein>
    <submittedName>
        <fullName evidence="8">Peptide permease</fullName>
    </submittedName>
</protein>
<dbReference type="RefSeq" id="WP_051736059.1">
    <property type="nucleotide sequence ID" value="NZ_JMQI01000043.1"/>
</dbReference>
<dbReference type="PANTHER" id="PTHR23517:SF15">
    <property type="entry name" value="PROTON-DEPENDENT OLIGOPEPTIDE FAMILY TRANSPORT PROTEIN"/>
    <property type="match status" value="1"/>
</dbReference>
<name>A0A066U801_9PSEU</name>
<dbReference type="InterPro" id="IPR005279">
    <property type="entry name" value="Dipep/tripep_permease"/>
</dbReference>
<feature type="transmembrane region" description="Helical" evidence="7">
    <location>
        <begin position="227"/>
        <end position="248"/>
    </location>
</feature>
<feature type="transmembrane region" description="Helical" evidence="7">
    <location>
        <begin position="334"/>
        <end position="355"/>
    </location>
</feature>
<dbReference type="InterPro" id="IPR050171">
    <property type="entry name" value="MFS_Transporters"/>
</dbReference>
<feature type="transmembrane region" description="Helical" evidence="7">
    <location>
        <begin position="254"/>
        <end position="278"/>
    </location>
</feature>
<evidence type="ECO:0000256" key="4">
    <source>
        <dbReference type="ARBA" id="ARBA00022692"/>
    </source>
</evidence>
<organism evidence="8 9">
    <name type="scientific">Amycolatopsis rifamycinica</name>
    <dbReference type="NCBI Taxonomy" id="287986"/>
    <lineage>
        <taxon>Bacteria</taxon>
        <taxon>Bacillati</taxon>
        <taxon>Actinomycetota</taxon>
        <taxon>Actinomycetes</taxon>
        <taxon>Pseudonocardiales</taxon>
        <taxon>Pseudonocardiaceae</taxon>
        <taxon>Amycolatopsis</taxon>
    </lineage>
</organism>
<keyword evidence="2" id="KW-0813">Transport</keyword>
<evidence type="ECO:0000256" key="5">
    <source>
        <dbReference type="ARBA" id="ARBA00022989"/>
    </source>
</evidence>
<feature type="transmembrane region" description="Helical" evidence="7">
    <location>
        <begin position="156"/>
        <end position="178"/>
    </location>
</feature>
<evidence type="ECO:0000256" key="2">
    <source>
        <dbReference type="ARBA" id="ARBA00022448"/>
    </source>
</evidence>
<evidence type="ECO:0000256" key="7">
    <source>
        <dbReference type="SAM" id="Phobius"/>
    </source>
</evidence>
<comment type="subcellular location">
    <subcellularLocation>
        <location evidence="1">Cell membrane</location>
        <topology evidence="1">Multi-pass membrane protein</topology>
    </subcellularLocation>
</comment>
<dbReference type="eggNOG" id="COG3104">
    <property type="taxonomic scope" value="Bacteria"/>
</dbReference>
<dbReference type="InterPro" id="IPR036259">
    <property type="entry name" value="MFS_trans_sf"/>
</dbReference>
<accession>A0A066U801</accession>
<dbReference type="STRING" id="287986.DV20_20620"/>
<feature type="transmembrane region" description="Helical" evidence="7">
    <location>
        <begin position="184"/>
        <end position="206"/>
    </location>
</feature>
<dbReference type="SUPFAM" id="SSF103473">
    <property type="entry name" value="MFS general substrate transporter"/>
    <property type="match status" value="1"/>
</dbReference>
<feature type="transmembrane region" description="Helical" evidence="7">
    <location>
        <begin position="435"/>
        <end position="454"/>
    </location>
</feature>
<keyword evidence="3" id="KW-1003">Cell membrane</keyword>
<proteinExistence type="predicted"/>